<keyword evidence="1 2" id="KW-0732">Signal</keyword>
<name>A0A316WTY3_9FLAO</name>
<gene>
    <name evidence="4" type="ORF">C1638_012440</name>
</gene>
<evidence type="ECO:0000259" key="3">
    <source>
        <dbReference type="Pfam" id="PF18962"/>
    </source>
</evidence>
<dbReference type="InterPro" id="IPR026444">
    <property type="entry name" value="Secre_tail"/>
</dbReference>
<protein>
    <recommendedName>
        <fullName evidence="3">Secretion system C-terminal sorting domain-containing protein</fullName>
    </recommendedName>
</protein>
<feature type="signal peptide" evidence="2">
    <location>
        <begin position="1"/>
        <end position="21"/>
    </location>
</feature>
<reference evidence="4" key="1">
    <citation type="submission" date="2018-04" db="EMBL/GenBank/DDBJ databases">
        <title>Draft Genome Sequences of Chryseobacterium lactis NCTC11390T isolated from milk, Chryseobacterium oncorhynchi 701B-08T from rainbow trout, and Chryseobacterium viscerum 687B-08T from diseased fish.</title>
        <authorList>
            <person name="Jeong J.-J."/>
            <person name="Lee Y.J."/>
            <person name="Pathiraja D."/>
            <person name="Park B."/>
            <person name="Choi I.-G."/>
            <person name="Kim K.D."/>
        </authorList>
    </citation>
    <scope>NUCLEOTIDE SEQUENCE [LARGE SCALE GENOMIC DNA]</scope>
    <source>
        <strain evidence="4">701B-08</strain>
    </source>
</reference>
<proteinExistence type="predicted"/>
<evidence type="ECO:0000256" key="1">
    <source>
        <dbReference type="ARBA" id="ARBA00022729"/>
    </source>
</evidence>
<accession>A0A316WTY3</accession>
<dbReference type="OrthoDB" id="1164152at2"/>
<evidence type="ECO:0000313" key="5">
    <source>
        <dbReference type="Proteomes" id="UP000236182"/>
    </source>
</evidence>
<sequence length="1654" mass="184938">MKKKSMLRALAVLFYIVPAHAFSRVSPVLGEYSYGKEEFSRSSRYAPPYLYDLDPGFTIQQNVNQKGLTVVEGKLTKPFTSDDIRMEIKYQTQQGNWVTAWCKILYSYNQYNENLKAAFELPISTSATHNLKIELSSNSNLSNFNSVVWNKSVNHYKQGDYTATSCDLDENEYTILLTPKKEATLILDNAGKVTGIKDRVTSAHAWNKLGNVIMNNKKDDVVFAPTNPSSLITDSNGGKSIKLINTGAISDTLGATPEFIYHAMPGHPIPYLYSYNDPVYMFAGKFSIHGLMMKFSQWPGEPNGPGYHNFKNPNSLESRYFNMYNTIHEKLSDFMTDQEPIVIVSSYITGFRVYKSNGSYINITNLTAHSNYGAPHFGYTNNEGNARRGPGSEDLIISHTPEMTLYGMGALRNDVTNFYQPVRSLQDIESEVSKFINYVGIFNVPYNVGECVNSCFTVNSGALPDNNATDWTKAPNSYIFTGKDKNGNAVDGLYIPVKKAYEMWAKGGDLMKDELNNYTKIPDGGIAKAGLYWEDEVGLIKSVALEGNGENAKIKVLVNKLKEGNAVVSYRINDKVYWTWHVWVTDDPTNGSTYHQGFEADKENQQVTDWRWMDRNLGATNAKLVGHDFHKSGGLQYQWGRKDPFPSNYKDLSVYTIKGEVGTLKGSVPSKYRGNLYAAADNTGFDSPNGNIRYSINNPINLIIPPVYVYKIGETLVDNGENYLKQGPNTSDWERKEQTTWFSKNKYKFFNKNNHYENETWDLWGDTRGGKWVNMNTSDATVAKESKQYALKSSFDPCPCGWRVPSFYSSVDASPKSSPWGKTGGLGNVDIVPNTPSVQYPGIKVYPGYGFDLSNVSDRNLGILPITGNYEYYPQPMTLANRTSAQIDALRDGNKLYKQPFIGFQDQHSDGALHASTFFSSISPGEAPVTGTRGLFLISDAGNVPNHSNLGWHNIAYNRVLEGNTYETRAVRCIKDPNNAYMPAEFEAEYIASSPVQYSLETLKGWTKEPNSYIEYTNSTLATTTPADKDRIIDIPLRKAYAMYKLYLSENNDFPTGSAKSTSIVWATDKTLISKIEIIDGSIEDAKLRVTLNENKAGNAVVAFHLGNSGQWVNNNNNDPIIWSWHIWVPQSIVQQQAEFTTETVANGGLKSDSSNQFVNPANSYYGVPLKTILMDRDLGAQMPFIDTHMALPAESTTDPLSYNPANPTAENSLRVLQIKNSGGMHFQWGRKDPIPVFYNPGGFYNTYRSFNVYTIFKQTGISGTTPIYSAAINNTNYEANYTKEYSTYSNIISANDATSDRIKKIIKYSVNNPFIFMYSNSTSTVKDWLSDENGLLPNRWGHATEKSPYDPCPEGWRIPDLQGTSAEGVNIFDGYLAYAKGNSPWFYNAKFSILQSGVYKNFYGIDPSDVNAYVSNESYNVNKMTYLGGYVRVIPTSKLPIRYGYILNRPEYNIGTFANNGIRGFAGGKTLDDIVTPDVTAQLRRSGIWTSAPIGTGGQAAGMYFNAEITTGANDKLYFLNPSFAFSPQAGMSCRCAKIQYDGLGNEIARYDPNAVPVPKDAFRKASSTFEQAKVTEMIVKDKLTVFPNPVKNILYIKPNEVKEYYYQIYNMSGQLIKSGKFENEKTDLSSLISGAYLVRINNSETLVKIIKE</sequence>
<dbReference type="Proteomes" id="UP000236182">
    <property type="component" value="Unassembled WGS sequence"/>
</dbReference>
<dbReference type="EMBL" id="PPEI02000003">
    <property type="protein sequence ID" value="PWN64687.1"/>
    <property type="molecule type" value="Genomic_DNA"/>
</dbReference>
<evidence type="ECO:0000256" key="2">
    <source>
        <dbReference type="SAM" id="SignalP"/>
    </source>
</evidence>
<dbReference type="NCBIfam" id="TIGR04183">
    <property type="entry name" value="Por_Secre_tail"/>
    <property type="match status" value="1"/>
</dbReference>
<keyword evidence="5" id="KW-1185">Reference proteome</keyword>
<feature type="domain" description="Secretion system C-terminal sorting" evidence="3">
    <location>
        <begin position="1587"/>
        <end position="1650"/>
    </location>
</feature>
<dbReference type="RefSeq" id="WP_109621407.1">
    <property type="nucleotide sequence ID" value="NZ_PPEI02000003.1"/>
</dbReference>
<dbReference type="Pfam" id="PF18962">
    <property type="entry name" value="Por_Secre_tail"/>
    <property type="match status" value="1"/>
</dbReference>
<evidence type="ECO:0000313" key="4">
    <source>
        <dbReference type="EMBL" id="PWN64687.1"/>
    </source>
</evidence>
<comment type="caution">
    <text evidence="4">The sequence shown here is derived from an EMBL/GenBank/DDBJ whole genome shotgun (WGS) entry which is preliminary data.</text>
</comment>
<organism evidence="4 5">
    <name type="scientific">Chryseobacterium oncorhynchi</name>
    <dbReference type="NCBI Taxonomy" id="741074"/>
    <lineage>
        <taxon>Bacteria</taxon>
        <taxon>Pseudomonadati</taxon>
        <taxon>Bacteroidota</taxon>
        <taxon>Flavobacteriia</taxon>
        <taxon>Flavobacteriales</taxon>
        <taxon>Weeksellaceae</taxon>
        <taxon>Chryseobacterium group</taxon>
        <taxon>Chryseobacterium</taxon>
    </lineage>
</organism>
<feature type="chain" id="PRO_5016323589" description="Secretion system C-terminal sorting domain-containing protein" evidence="2">
    <location>
        <begin position="22"/>
        <end position="1654"/>
    </location>
</feature>